<dbReference type="InterPro" id="IPR035906">
    <property type="entry name" value="MetI-like_sf"/>
</dbReference>
<comment type="subcellular location">
    <subcellularLocation>
        <location evidence="1 5">Cell membrane</location>
        <topology evidence="1 5">Multi-pass membrane protein</topology>
    </subcellularLocation>
</comment>
<sequence length="384" mass="42059">MIDQADIDTPATAPKAHAEVEHREQYAGQWTLIWWKLGRNKVALFSGAVVLIIYLVAIFADFLAPFSSEHYQGRYAYAPPQPLSFFVQNEEGWRFQPHVNAYTTDIDPVSFRRTFVPDPEEVVPVRFFAAGETYHLLGIIPTDIHLLGPENPRDPMFLFGADRLGRDVLSRTIHGTRVSMSIGLIGVGLSLVLGIILGGLSGFIGGAVDTLIQRIIEFLQSIPTIPLWMGLAAAIPQSWTPLQVYFAITVILSLIGWTSLAREVRGKFMALRHEDFVTAARLDGLGEMVIIRKHLVPSFLSHIIASVTLAIPAMILAETALSFIGIGLKPPVVSWGVLLQEAQNIRSVATAPWLFLPGAAIVVSVLSMNFLGDGLIDAADPYGN</sequence>
<keyword evidence="2 5" id="KW-0812">Transmembrane</keyword>
<proteinExistence type="inferred from homology"/>
<dbReference type="EMBL" id="BSNS01000011">
    <property type="protein sequence ID" value="GLQ55172.1"/>
    <property type="molecule type" value="Genomic_DNA"/>
</dbReference>
<dbReference type="PANTHER" id="PTHR43839">
    <property type="entry name" value="OPPC IN A BINDING PROTEIN-DEPENDENT TRANSPORT SYSTEM"/>
    <property type="match status" value="1"/>
</dbReference>
<dbReference type="CDD" id="cd06261">
    <property type="entry name" value="TM_PBP2"/>
    <property type="match status" value="1"/>
</dbReference>
<reference evidence="8" key="1">
    <citation type="journal article" date="2019" name="Int. J. Syst. Evol. Microbiol.">
        <title>The Global Catalogue of Microorganisms (GCM) 10K type strain sequencing project: providing services to taxonomists for standard genome sequencing and annotation.</title>
        <authorList>
            <consortium name="The Broad Institute Genomics Platform"/>
            <consortium name="The Broad Institute Genome Sequencing Center for Infectious Disease"/>
            <person name="Wu L."/>
            <person name="Ma J."/>
        </authorList>
    </citation>
    <scope>NUCLEOTIDE SEQUENCE [LARGE SCALE GENOMIC DNA]</scope>
    <source>
        <strain evidence="8">NBRC 112416</strain>
    </source>
</reference>
<evidence type="ECO:0000256" key="2">
    <source>
        <dbReference type="ARBA" id="ARBA00022692"/>
    </source>
</evidence>
<evidence type="ECO:0000256" key="4">
    <source>
        <dbReference type="ARBA" id="ARBA00023136"/>
    </source>
</evidence>
<feature type="domain" description="ABC transmembrane type-1" evidence="6">
    <location>
        <begin position="176"/>
        <end position="372"/>
    </location>
</feature>
<feature type="transmembrane region" description="Helical" evidence="5">
    <location>
        <begin position="42"/>
        <end position="64"/>
    </location>
</feature>
<keyword evidence="3 5" id="KW-1133">Transmembrane helix</keyword>
<feature type="transmembrane region" description="Helical" evidence="5">
    <location>
        <begin position="178"/>
        <end position="203"/>
    </location>
</feature>
<dbReference type="Pfam" id="PF00528">
    <property type="entry name" value="BPD_transp_1"/>
    <property type="match status" value="1"/>
</dbReference>
<keyword evidence="8" id="KW-1185">Reference proteome</keyword>
<dbReference type="RefSeq" id="WP_284340598.1">
    <property type="nucleotide sequence ID" value="NZ_BSNS01000011.1"/>
</dbReference>
<accession>A0ABQ5W530</accession>
<feature type="transmembrane region" description="Helical" evidence="5">
    <location>
        <begin position="321"/>
        <end position="339"/>
    </location>
</feature>
<evidence type="ECO:0000313" key="8">
    <source>
        <dbReference type="Proteomes" id="UP001156691"/>
    </source>
</evidence>
<feature type="transmembrane region" description="Helical" evidence="5">
    <location>
        <begin position="351"/>
        <end position="371"/>
    </location>
</feature>
<keyword evidence="5" id="KW-0813">Transport</keyword>
<evidence type="ECO:0000256" key="3">
    <source>
        <dbReference type="ARBA" id="ARBA00022989"/>
    </source>
</evidence>
<dbReference type="Gene3D" id="1.10.3720.10">
    <property type="entry name" value="MetI-like"/>
    <property type="match status" value="1"/>
</dbReference>
<comment type="similarity">
    <text evidence="5">Belongs to the binding-protein-dependent transport system permease family.</text>
</comment>
<dbReference type="PROSITE" id="PS50928">
    <property type="entry name" value="ABC_TM1"/>
    <property type="match status" value="1"/>
</dbReference>
<organism evidence="7 8">
    <name type="scientific">Devosia nitrariae</name>
    <dbReference type="NCBI Taxonomy" id="2071872"/>
    <lineage>
        <taxon>Bacteria</taxon>
        <taxon>Pseudomonadati</taxon>
        <taxon>Pseudomonadota</taxon>
        <taxon>Alphaproteobacteria</taxon>
        <taxon>Hyphomicrobiales</taxon>
        <taxon>Devosiaceae</taxon>
        <taxon>Devosia</taxon>
    </lineage>
</organism>
<feature type="transmembrane region" description="Helical" evidence="5">
    <location>
        <begin position="242"/>
        <end position="260"/>
    </location>
</feature>
<name>A0ABQ5W530_9HYPH</name>
<dbReference type="Proteomes" id="UP001156691">
    <property type="component" value="Unassembled WGS sequence"/>
</dbReference>
<gene>
    <name evidence="7" type="ORF">GCM10010862_24310</name>
</gene>
<feature type="transmembrane region" description="Helical" evidence="5">
    <location>
        <begin position="215"/>
        <end position="236"/>
    </location>
</feature>
<evidence type="ECO:0000313" key="7">
    <source>
        <dbReference type="EMBL" id="GLQ55172.1"/>
    </source>
</evidence>
<dbReference type="PANTHER" id="PTHR43839:SF3">
    <property type="entry name" value="OLIGOPEPTIDE ABC TRANSPORTER, PERMEASE PROTEIN"/>
    <property type="match status" value="1"/>
</dbReference>
<keyword evidence="4 5" id="KW-0472">Membrane</keyword>
<dbReference type="Pfam" id="PF12911">
    <property type="entry name" value="OppC_N"/>
    <property type="match status" value="1"/>
</dbReference>
<protein>
    <submittedName>
        <fullName evidence="7">Peptide ABC transporter permease</fullName>
    </submittedName>
</protein>
<dbReference type="SUPFAM" id="SSF161098">
    <property type="entry name" value="MetI-like"/>
    <property type="match status" value="1"/>
</dbReference>
<comment type="caution">
    <text evidence="7">The sequence shown here is derived from an EMBL/GenBank/DDBJ whole genome shotgun (WGS) entry which is preliminary data.</text>
</comment>
<evidence type="ECO:0000256" key="1">
    <source>
        <dbReference type="ARBA" id="ARBA00004651"/>
    </source>
</evidence>
<evidence type="ECO:0000259" key="6">
    <source>
        <dbReference type="PROSITE" id="PS50928"/>
    </source>
</evidence>
<dbReference type="InterPro" id="IPR000515">
    <property type="entry name" value="MetI-like"/>
</dbReference>
<feature type="transmembrane region" description="Helical" evidence="5">
    <location>
        <begin position="295"/>
        <end position="315"/>
    </location>
</feature>
<dbReference type="InterPro" id="IPR025966">
    <property type="entry name" value="OppC_N"/>
</dbReference>
<evidence type="ECO:0000256" key="5">
    <source>
        <dbReference type="RuleBase" id="RU363032"/>
    </source>
</evidence>